<gene>
    <name evidence="4" type="ORF">ONE63_001493</name>
</gene>
<evidence type="ECO:0000313" key="5">
    <source>
        <dbReference type="Proteomes" id="UP001075354"/>
    </source>
</evidence>
<evidence type="ECO:0000256" key="2">
    <source>
        <dbReference type="SAM" id="MobiDB-lite"/>
    </source>
</evidence>
<proteinExistence type="inferred from homology"/>
<dbReference type="Pfam" id="PF24571">
    <property type="entry name" value="HEAT_SCC3-SA"/>
    <property type="match status" value="1"/>
</dbReference>
<feature type="compositionally biased region" description="Low complexity" evidence="2">
    <location>
        <begin position="705"/>
        <end position="716"/>
    </location>
</feature>
<evidence type="ECO:0000259" key="3">
    <source>
        <dbReference type="Pfam" id="PF24571"/>
    </source>
</evidence>
<comment type="caution">
    <text evidence="4">The sequence shown here is derived from an EMBL/GenBank/DDBJ whole genome shotgun (WGS) entry which is preliminary data.</text>
</comment>
<feature type="domain" description="Cohesin subunit SCC3/SA HEAT-repeats" evidence="3">
    <location>
        <begin position="1"/>
        <end position="225"/>
    </location>
</feature>
<feature type="compositionally biased region" description="Basic residues" evidence="2">
    <location>
        <begin position="661"/>
        <end position="670"/>
    </location>
</feature>
<feature type="region of interest" description="Disordered" evidence="2">
    <location>
        <begin position="603"/>
        <end position="761"/>
    </location>
</feature>
<evidence type="ECO:0000256" key="1">
    <source>
        <dbReference type="ARBA" id="ARBA00005486"/>
    </source>
</evidence>
<sequence>MVCCIRQSATGEPPVGRGPTRKQVPSVKEVKQVKEDRERLTDHFVQTLPPLLEKYGVDSDKLTNLLTIPQHFDLERYTSSRQEGNLDQLLKKIQKIVDRSTDNDVLDSCAKTLEILCSEGTAIYTRCDVARSTLIDTLVNKYKEAMDEWRSLIEGEEEPNEEETFQVITSLKKVSIFSACHNLGQWGIWGSIFQDVNDAKEKTHKTLPEEAIKYCISACYYGILWDLKNIEDRLEAGGTADGEINSLNDRLHQFIDLIKEILQHTDVQSFREEAYITLCDLLVTFSSQLAQGTHAALEQLVFDADKSVCSMLNGFIQTYVFIDEDEEELDEHSKIEELHKRRNFLASFCKLIVYNMMPIQVAGDVFKHYVKYYNDYGDIIKATLGKAREINKVNCARTMVSSLTVIFKELQTDGQKVNRAAEEFTSVKELAKRFALSFGLDAVKNREAITALHREGILFAVFQSPDAPEDPSNPPPNLAFLEILSEFTNKLLKQDKRVVLSFLNKRISAGMPSSRGEDWQPLLQYRNSLVHGESDQPIVTSKRAYGRKKKDAADDEEGDENANSDEEYNAGDFIARVYQQKKRVQQTPAPKLDIRIVPAKKKPVEHNLSSPSASLDSTPQSGNSTDESNASISGRLRKRTATVMSYEELSDVDSDDDKGSSRRRKSRSRCQRKDGEVNNNSDAVNTSSGSASGTSFSDKSERIVASSSSQASSRSTSQDEGHKSEASGQESKEGEEQDDGVGADNNGGDSGRSEEEEVEDE</sequence>
<dbReference type="Proteomes" id="UP001075354">
    <property type="component" value="Chromosome 10"/>
</dbReference>
<name>A0AAV7XCC9_9NEOP</name>
<feature type="compositionally biased region" description="Polar residues" evidence="2">
    <location>
        <begin position="607"/>
        <end position="632"/>
    </location>
</feature>
<evidence type="ECO:0000313" key="4">
    <source>
        <dbReference type="EMBL" id="KAJ1523650.1"/>
    </source>
</evidence>
<dbReference type="PANTHER" id="PTHR11199:SF0">
    <property type="entry name" value="LD34181P-RELATED"/>
    <property type="match status" value="1"/>
</dbReference>
<dbReference type="InterPro" id="IPR056396">
    <property type="entry name" value="HEAT_SCC3-SA"/>
</dbReference>
<dbReference type="GO" id="GO:0003682">
    <property type="term" value="F:chromatin binding"/>
    <property type="evidence" value="ECO:0007669"/>
    <property type="project" value="TreeGrafter"/>
</dbReference>
<feature type="region of interest" description="Disordered" evidence="2">
    <location>
        <begin position="534"/>
        <end position="568"/>
    </location>
</feature>
<dbReference type="SUPFAM" id="SSF48371">
    <property type="entry name" value="ARM repeat"/>
    <property type="match status" value="1"/>
</dbReference>
<reference evidence="4" key="1">
    <citation type="submission" date="2022-12" db="EMBL/GenBank/DDBJ databases">
        <title>Chromosome-level genome assembly of the bean flower thrips Megalurothrips usitatus.</title>
        <authorList>
            <person name="Ma L."/>
            <person name="Liu Q."/>
            <person name="Li H."/>
            <person name="Cai W."/>
        </authorList>
    </citation>
    <scope>NUCLEOTIDE SEQUENCE</scope>
    <source>
        <strain evidence="4">Cailab_2022a</strain>
    </source>
</reference>
<dbReference type="InterPro" id="IPR039662">
    <property type="entry name" value="Cohesin_Scc3/SA"/>
</dbReference>
<feature type="compositionally biased region" description="Low complexity" evidence="2">
    <location>
        <begin position="686"/>
        <end position="697"/>
    </location>
</feature>
<keyword evidence="5" id="KW-1185">Reference proteome</keyword>
<dbReference type="PANTHER" id="PTHR11199">
    <property type="entry name" value="STROMAL ANTIGEN"/>
    <property type="match status" value="1"/>
</dbReference>
<dbReference type="InterPro" id="IPR016024">
    <property type="entry name" value="ARM-type_fold"/>
</dbReference>
<accession>A0AAV7XCC9</accession>
<comment type="similarity">
    <text evidence="1">Belongs to the SCC3 family.</text>
</comment>
<dbReference type="GO" id="GO:0008278">
    <property type="term" value="C:cohesin complex"/>
    <property type="evidence" value="ECO:0007669"/>
    <property type="project" value="TreeGrafter"/>
</dbReference>
<dbReference type="GO" id="GO:0007062">
    <property type="term" value="P:sister chromatid cohesion"/>
    <property type="evidence" value="ECO:0007669"/>
    <property type="project" value="TreeGrafter"/>
</dbReference>
<feature type="compositionally biased region" description="Acidic residues" evidence="2">
    <location>
        <begin position="553"/>
        <end position="568"/>
    </location>
</feature>
<organism evidence="4 5">
    <name type="scientific">Megalurothrips usitatus</name>
    <name type="common">bean blossom thrips</name>
    <dbReference type="NCBI Taxonomy" id="439358"/>
    <lineage>
        <taxon>Eukaryota</taxon>
        <taxon>Metazoa</taxon>
        <taxon>Ecdysozoa</taxon>
        <taxon>Arthropoda</taxon>
        <taxon>Hexapoda</taxon>
        <taxon>Insecta</taxon>
        <taxon>Pterygota</taxon>
        <taxon>Neoptera</taxon>
        <taxon>Paraneoptera</taxon>
        <taxon>Thysanoptera</taxon>
        <taxon>Terebrantia</taxon>
        <taxon>Thripoidea</taxon>
        <taxon>Thripidae</taxon>
        <taxon>Megalurothrips</taxon>
    </lineage>
</organism>
<protein>
    <recommendedName>
        <fullName evidence="3">Cohesin subunit SCC3/SA HEAT-repeats domain-containing protein</fullName>
    </recommendedName>
</protein>
<dbReference type="GO" id="GO:0000785">
    <property type="term" value="C:chromatin"/>
    <property type="evidence" value="ECO:0007669"/>
    <property type="project" value="TreeGrafter"/>
</dbReference>
<dbReference type="GO" id="GO:0005634">
    <property type="term" value="C:nucleus"/>
    <property type="evidence" value="ECO:0007669"/>
    <property type="project" value="TreeGrafter"/>
</dbReference>
<dbReference type="EMBL" id="JAPTSV010000010">
    <property type="protein sequence ID" value="KAJ1523650.1"/>
    <property type="molecule type" value="Genomic_DNA"/>
</dbReference>
<dbReference type="AlphaFoldDB" id="A0AAV7XCC9"/>
<feature type="compositionally biased region" description="Basic and acidic residues" evidence="2">
    <location>
        <begin position="717"/>
        <end position="734"/>
    </location>
</feature>